<keyword evidence="3" id="KW-0408">Iron</keyword>
<dbReference type="InterPro" id="IPR050377">
    <property type="entry name" value="Radical_SAM_PqqE_MftC-like"/>
</dbReference>
<organism evidence="6 7">
    <name type="scientific">Streptomyces indicus</name>
    <dbReference type="NCBI Taxonomy" id="417292"/>
    <lineage>
        <taxon>Bacteria</taxon>
        <taxon>Bacillati</taxon>
        <taxon>Actinomycetota</taxon>
        <taxon>Actinomycetes</taxon>
        <taxon>Kitasatosporales</taxon>
        <taxon>Streptomycetaceae</taxon>
        <taxon>Streptomyces</taxon>
    </lineage>
</organism>
<dbReference type="Pfam" id="PF04055">
    <property type="entry name" value="Radical_SAM"/>
    <property type="match status" value="1"/>
</dbReference>
<dbReference type="InterPro" id="IPR058240">
    <property type="entry name" value="rSAM_sf"/>
</dbReference>
<dbReference type="STRING" id="417292.SAMN05421806_1411"/>
<dbReference type="EMBL" id="FNFF01000041">
    <property type="protein sequence ID" value="SDL43548.1"/>
    <property type="molecule type" value="Genomic_DNA"/>
</dbReference>
<dbReference type="SUPFAM" id="SSF102114">
    <property type="entry name" value="Radical SAM enzymes"/>
    <property type="match status" value="1"/>
</dbReference>
<evidence type="ECO:0000256" key="1">
    <source>
        <dbReference type="ARBA" id="ARBA00022691"/>
    </source>
</evidence>
<dbReference type="CDD" id="cd01335">
    <property type="entry name" value="Radical_SAM"/>
    <property type="match status" value="1"/>
</dbReference>
<evidence type="ECO:0000256" key="2">
    <source>
        <dbReference type="ARBA" id="ARBA00022723"/>
    </source>
</evidence>
<dbReference type="Proteomes" id="UP000199155">
    <property type="component" value="Unassembled WGS sequence"/>
</dbReference>
<dbReference type="PANTHER" id="PTHR11228">
    <property type="entry name" value="RADICAL SAM DOMAIN PROTEIN"/>
    <property type="match status" value="1"/>
</dbReference>
<dbReference type="InterPro" id="IPR007197">
    <property type="entry name" value="rSAM"/>
</dbReference>
<gene>
    <name evidence="6" type="ORF">SAMN05421806_1411</name>
</gene>
<dbReference type="SFLD" id="SFLDG01067">
    <property type="entry name" value="SPASM/twitch_domain_containing"/>
    <property type="match status" value="1"/>
</dbReference>
<dbReference type="Gene3D" id="3.20.20.70">
    <property type="entry name" value="Aldolase class I"/>
    <property type="match status" value="1"/>
</dbReference>
<evidence type="ECO:0000313" key="6">
    <source>
        <dbReference type="EMBL" id="SDL43548.1"/>
    </source>
</evidence>
<dbReference type="SFLD" id="SFLDS00029">
    <property type="entry name" value="Radical_SAM"/>
    <property type="match status" value="1"/>
</dbReference>
<keyword evidence="4" id="KW-0411">Iron-sulfur</keyword>
<sequence>MHDLENLPVEVRPDRTLRVKIIDACGLACEFCHNEGTPVTADNTGRSAGEFVGTPGRTGRVSIYLKTNGANFLPARIAADSDFALALAAVRGSLPTNEVHFTGGEPTLHPELPGLIRIARRLGLTVGLTSNGENGAAVLPEAAAAGLDRINLSVFGTTPDELAAVQAPRLASPKLAARKLDALAKTIEAAREHGIKVSANIVIPDSDHVERVLRIIEQHGRSVVVRMLVSLEDDGASLAAMQEVVDHLGATPMRRIITAGASDQRVRYRLPDGRTLYAKSIRPVRLPETCADCRFNNPDDCQEGYYGVRMYRATDGPFMVGVCIQRMDLCLPLGEFVMSQRCGEVASFREDEAARLARLYAGEAARPRDERPAGRLAP</sequence>
<dbReference type="AlphaFoldDB" id="A0A1G9K1C0"/>
<dbReference type="GO" id="GO:0003824">
    <property type="term" value="F:catalytic activity"/>
    <property type="evidence" value="ECO:0007669"/>
    <property type="project" value="InterPro"/>
</dbReference>
<evidence type="ECO:0000256" key="4">
    <source>
        <dbReference type="ARBA" id="ARBA00023014"/>
    </source>
</evidence>
<keyword evidence="7" id="KW-1185">Reference proteome</keyword>
<proteinExistence type="predicted"/>
<evidence type="ECO:0000313" key="7">
    <source>
        <dbReference type="Proteomes" id="UP000199155"/>
    </source>
</evidence>
<dbReference type="PROSITE" id="PS51918">
    <property type="entry name" value="RADICAL_SAM"/>
    <property type="match status" value="1"/>
</dbReference>
<evidence type="ECO:0000256" key="3">
    <source>
        <dbReference type="ARBA" id="ARBA00023004"/>
    </source>
</evidence>
<dbReference type="RefSeq" id="WP_093618481.1">
    <property type="nucleotide sequence ID" value="NZ_FNFF01000041.1"/>
</dbReference>
<reference evidence="6 7" key="1">
    <citation type="submission" date="2016-10" db="EMBL/GenBank/DDBJ databases">
        <authorList>
            <person name="de Groot N.N."/>
        </authorList>
    </citation>
    <scope>NUCLEOTIDE SEQUENCE [LARGE SCALE GENOMIC DNA]</scope>
    <source>
        <strain evidence="6 7">CGMCC 4.5727</strain>
    </source>
</reference>
<name>A0A1G9K1C0_9ACTN</name>
<dbReference type="InterPro" id="IPR013785">
    <property type="entry name" value="Aldolase_TIM"/>
</dbReference>
<feature type="domain" description="Radical SAM core" evidence="5">
    <location>
        <begin position="9"/>
        <end position="267"/>
    </location>
</feature>
<dbReference type="GO" id="GO:0046872">
    <property type="term" value="F:metal ion binding"/>
    <property type="evidence" value="ECO:0007669"/>
    <property type="project" value="UniProtKB-KW"/>
</dbReference>
<keyword evidence="2" id="KW-0479">Metal-binding</keyword>
<dbReference type="PANTHER" id="PTHR11228:SF7">
    <property type="entry name" value="PQQA PEPTIDE CYCLASE"/>
    <property type="match status" value="1"/>
</dbReference>
<evidence type="ECO:0000259" key="5">
    <source>
        <dbReference type="PROSITE" id="PS51918"/>
    </source>
</evidence>
<dbReference type="GO" id="GO:0051536">
    <property type="term" value="F:iron-sulfur cluster binding"/>
    <property type="evidence" value="ECO:0007669"/>
    <property type="project" value="UniProtKB-KW"/>
</dbReference>
<keyword evidence="1" id="KW-0949">S-adenosyl-L-methionine</keyword>
<accession>A0A1G9K1C0</accession>
<protein>
    <submittedName>
        <fullName evidence="6">Cyclic pyranopterin phosphate synthase</fullName>
    </submittedName>
</protein>
<dbReference type="OrthoDB" id="4086643at2"/>